<protein>
    <recommendedName>
        <fullName evidence="3">Prominin</fullName>
    </recommendedName>
</protein>
<proteinExistence type="predicted"/>
<dbReference type="OrthoDB" id="5844315at2759"/>
<sequence length="344" mass="39687">MIPALSVIIPTIIVVFCGMTKLCTNSKSSPKCSKILFKCGFYSGLIALAGAFFIGWIIMLIASLSFASGYSIEALCNPLFHDSKMRLFSTVPLFQFNIQIPIDRKNFTTNIGNIIKQCKNNETILSVLEIERLINVDGIMKKMDIEGRRNRAIDVIKNINLKQHFPEQFFNQLMEDSEWLEKMNTELNNFIISDDIAVLNESLHDNFNYMFDNISNLIKIITDTTNTTKQVIDEYLYSNEMINESTQIIVRETNNTITIIRKYISESTNYLRKNSYGCRPFYDIWHNTGLAMRQKIGQPIQALWLTTALLALSFIPVIILTKLIMKYLTKMNRKYDFKEKILTL</sequence>
<keyword evidence="1" id="KW-1133">Transmembrane helix</keyword>
<evidence type="ECO:0000313" key="2">
    <source>
        <dbReference type="EMBL" id="EFO15219.1"/>
    </source>
</evidence>
<dbReference type="PANTHER" id="PTHR11238:SF9">
    <property type="entry name" value="PROMININ, ISOFORM D"/>
    <property type="match status" value="1"/>
</dbReference>
<gene>
    <name evidence="2" type="ORF">LOAG_13293</name>
</gene>
<dbReference type="AlphaFoldDB" id="A0A1S0TJQ4"/>
<feature type="transmembrane region" description="Helical" evidence="1">
    <location>
        <begin position="6"/>
        <end position="24"/>
    </location>
</feature>
<reference evidence="2" key="1">
    <citation type="submission" date="2012-04" db="EMBL/GenBank/DDBJ databases">
        <title>The Genome Sequence of Loa loa.</title>
        <authorList>
            <consortium name="The Broad Institute Genome Sequencing Platform"/>
            <consortium name="Broad Institute Genome Sequencing Center for Infectious Disease"/>
            <person name="Nutman T.B."/>
            <person name="Fink D.L."/>
            <person name="Russ C."/>
            <person name="Young S."/>
            <person name="Zeng Q."/>
            <person name="Gargeya S."/>
            <person name="Alvarado L."/>
            <person name="Berlin A."/>
            <person name="Chapman S.B."/>
            <person name="Chen Z."/>
            <person name="Freedman E."/>
            <person name="Gellesch M."/>
            <person name="Goldberg J."/>
            <person name="Griggs A."/>
            <person name="Gujja S."/>
            <person name="Heilman E.R."/>
            <person name="Heiman D."/>
            <person name="Howarth C."/>
            <person name="Mehta T."/>
            <person name="Neiman D."/>
            <person name="Pearson M."/>
            <person name="Roberts A."/>
            <person name="Saif S."/>
            <person name="Shea T."/>
            <person name="Shenoy N."/>
            <person name="Sisk P."/>
            <person name="Stolte C."/>
            <person name="Sykes S."/>
            <person name="White J."/>
            <person name="Yandava C."/>
            <person name="Haas B."/>
            <person name="Henn M.R."/>
            <person name="Nusbaum C."/>
            <person name="Birren B."/>
        </authorList>
    </citation>
    <scope>NUCLEOTIDE SEQUENCE [LARGE SCALE GENOMIC DNA]</scope>
</reference>
<evidence type="ECO:0008006" key="3">
    <source>
        <dbReference type="Google" id="ProtNLM"/>
    </source>
</evidence>
<dbReference type="CTD" id="9950764"/>
<feature type="transmembrane region" description="Helical" evidence="1">
    <location>
        <begin position="302"/>
        <end position="325"/>
    </location>
</feature>
<accession>A0A1S0TJQ4</accession>
<dbReference type="OMA" id="IWHNTGL"/>
<keyword evidence="1" id="KW-0812">Transmembrane</keyword>
<evidence type="ECO:0000256" key="1">
    <source>
        <dbReference type="SAM" id="Phobius"/>
    </source>
</evidence>
<organism evidence="2">
    <name type="scientific">Loa loa</name>
    <name type="common">Eye worm</name>
    <name type="synonym">Filaria loa</name>
    <dbReference type="NCBI Taxonomy" id="7209"/>
    <lineage>
        <taxon>Eukaryota</taxon>
        <taxon>Metazoa</taxon>
        <taxon>Ecdysozoa</taxon>
        <taxon>Nematoda</taxon>
        <taxon>Chromadorea</taxon>
        <taxon>Rhabditida</taxon>
        <taxon>Spirurina</taxon>
        <taxon>Spiruromorpha</taxon>
        <taxon>Filarioidea</taxon>
        <taxon>Onchocercidae</taxon>
        <taxon>Loa</taxon>
    </lineage>
</organism>
<dbReference type="GeneID" id="9950764"/>
<dbReference type="PANTHER" id="PTHR11238">
    <property type="entry name" value="PROMININ ISOFORM D-RELATED"/>
    <property type="match status" value="1"/>
</dbReference>
<dbReference type="InParanoid" id="A0A1S0TJQ4"/>
<dbReference type="EMBL" id="JH712382">
    <property type="protein sequence ID" value="EFO15219.1"/>
    <property type="molecule type" value="Genomic_DNA"/>
</dbReference>
<dbReference type="KEGG" id="loa:LOAG_13293"/>
<feature type="transmembrane region" description="Helical" evidence="1">
    <location>
        <begin position="45"/>
        <end position="67"/>
    </location>
</feature>
<name>A0A1S0TJQ4_LOALO</name>
<keyword evidence="1" id="KW-0472">Membrane</keyword>
<dbReference type="RefSeq" id="XP_003148850.1">
    <property type="nucleotide sequence ID" value="XM_003148802.1"/>
</dbReference>